<proteinExistence type="predicted"/>
<keyword evidence="1" id="KW-1133">Transmembrane helix</keyword>
<reference evidence="2" key="1">
    <citation type="submission" date="2020-05" db="EMBL/GenBank/DDBJ databases">
        <authorList>
            <person name="Chiriac C."/>
            <person name="Salcher M."/>
            <person name="Ghai R."/>
            <person name="Kavagutti S V."/>
        </authorList>
    </citation>
    <scope>NUCLEOTIDE SEQUENCE</scope>
</reference>
<feature type="transmembrane region" description="Helical" evidence="1">
    <location>
        <begin position="346"/>
        <end position="366"/>
    </location>
</feature>
<sequence length="568" mass="63040">MEADRKSGSVSPEITDAGAHPLIANRYLSLDWFDWLCLALLTLLSMVVLAPLLLKGRMLSGADGLFPPDQMQYLTWIREAGDHWLIGNEFDMRTDHRVFLHPGFLLSGIVHRWLGASLAVSFIAVWKPLAVAVAFVGCLKYTRRLLPRGWPARVGLVIALFVVMPWSGLAKTTGWGGAPGQYQLDFISGELWTVQTLLGYMMTAVAVFAMPLVLLGVERGRQGGHRALLTACAAGGAWVMWLQPWQGAELILIIVAVELWRRVRDKEPIAWRLTPVLVVSGLPAVYYAVLSATDSSWELAGKANAAGAQPLWEWPLWMVAITLLPLLIPAALGLGRRADDWQQVAVRVWPFAVLAVFFQPFGTFPYHSVQGLTLPLGILAVQGLTVHRPKWVPKPHWIWVVPVLALFIIPGTAHKVRLVRNNIHNVAYPYYIFSGEEAALSWLERDNRPGAVLASSYGGLLVAPYAGREVYLGPFSWTPSWELRARVTGAFFGDQLRPRYAQRFVKSTGARYVFQECQGRVEPPLSLSHELGQLVQSVHTFGCARVYVLKPTGRSDRVSARVGKPIVR</sequence>
<feature type="transmembrane region" description="Helical" evidence="1">
    <location>
        <begin position="120"/>
        <end position="142"/>
    </location>
</feature>
<feature type="transmembrane region" description="Helical" evidence="1">
    <location>
        <begin position="154"/>
        <end position="177"/>
    </location>
</feature>
<feature type="transmembrane region" description="Helical" evidence="1">
    <location>
        <begin position="197"/>
        <end position="217"/>
    </location>
</feature>
<keyword evidence="1" id="KW-0812">Transmembrane</keyword>
<organism evidence="2">
    <name type="scientific">freshwater metagenome</name>
    <dbReference type="NCBI Taxonomy" id="449393"/>
    <lineage>
        <taxon>unclassified sequences</taxon>
        <taxon>metagenomes</taxon>
        <taxon>ecological metagenomes</taxon>
    </lineage>
</organism>
<accession>A0A6J7CLA5</accession>
<feature type="transmembrane region" description="Helical" evidence="1">
    <location>
        <begin position="314"/>
        <end position="334"/>
    </location>
</feature>
<evidence type="ECO:0000256" key="1">
    <source>
        <dbReference type="SAM" id="Phobius"/>
    </source>
</evidence>
<keyword evidence="1" id="KW-0472">Membrane</keyword>
<dbReference type="EMBL" id="CAFBLU010000001">
    <property type="protein sequence ID" value="CAB4859117.1"/>
    <property type="molecule type" value="Genomic_DNA"/>
</dbReference>
<feature type="transmembrane region" description="Helical" evidence="1">
    <location>
        <begin position="269"/>
        <end position="289"/>
    </location>
</feature>
<gene>
    <name evidence="2" type="ORF">UFOPK3444_00075</name>
</gene>
<feature type="transmembrane region" description="Helical" evidence="1">
    <location>
        <begin position="32"/>
        <end position="54"/>
    </location>
</feature>
<protein>
    <submittedName>
        <fullName evidence="2">Unannotated protein</fullName>
    </submittedName>
</protein>
<evidence type="ECO:0000313" key="2">
    <source>
        <dbReference type="EMBL" id="CAB4859117.1"/>
    </source>
</evidence>
<name>A0A6J7CLA5_9ZZZZ</name>
<feature type="transmembrane region" description="Helical" evidence="1">
    <location>
        <begin position="396"/>
        <end position="413"/>
    </location>
</feature>
<dbReference type="AlphaFoldDB" id="A0A6J7CLA5"/>